<accession>A0ACA9RV38</accession>
<evidence type="ECO:0000313" key="2">
    <source>
        <dbReference type="Proteomes" id="UP000789920"/>
    </source>
</evidence>
<dbReference type="Proteomes" id="UP000789920">
    <property type="component" value="Unassembled WGS sequence"/>
</dbReference>
<proteinExistence type="predicted"/>
<organism evidence="1 2">
    <name type="scientific">Racocetra persica</name>
    <dbReference type="NCBI Taxonomy" id="160502"/>
    <lineage>
        <taxon>Eukaryota</taxon>
        <taxon>Fungi</taxon>
        <taxon>Fungi incertae sedis</taxon>
        <taxon>Mucoromycota</taxon>
        <taxon>Glomeromycotina</taxon>
        <taxon>Glomeromycetes</taxon>
        <taxon>Diversisporales</taxon>
        <taxon>Gigasporaceae</taxon>
        <taxon>Racocetra</taxon>
    </lineage>
</organism>
<sequence length="116" mass="12043">GTVTPPDTTINGQSTVGNSTYTTDNHGFAFLLTTSNSVAVDNCLLCPSISYLNASLKSDTYTLGFANHNNVDYYLSISLKLSPSVTSPSVTSPSATSPSVTSPSVTSPSPNNTFLT</sequence>
<reference evidence="1" key="1">
    <citation type="submission" date="2021-06" db="EMBL/GenBank/DDBJ databases">
        <authorList>
            <person name="Kallberg Y."/>
            <person name="Tangrot J."/>
            <person name="Rosling A."/>
        </authorList>
    </citation>
    <scope>NUCLEOTIDE SEQUENCE</scope>
    <source>
        <strain evidence="1">MA461A</strain>
    </source>
</reference>
<evidence type="ECO:0000313" key="1">
    <source>
        <dbReference type="EMBL" id="CAG8808557.1"/>
    </source>
</evidence>
<feature type="non-terminal residue" evidence="1">
    <location>
        <position position="116"/>
    </location>
</feature>
<comment type="caution">
    <text evidence="1">The sequence shown here is derived from an EMBL/GenBank/DDBJ whole genome shotgun (WGS) entry which is preliminary data.</text>
</comment>
<feature type="non-terminal residue" evidence="1">
    <location>
        <position position="1"/>
    </location>
</feature>
<name>A0ACA9RV38_9GLOM</name>
<dbReference type="EMBL" id="CAJVQC010068976">
    <property type="protein sequence ID" value="CAG8808557.1"/>
    <property type="molecule type" value="Genomic_DNA"/>
</dbReference>
<keyword evidence="2" id="KW-1185">Reference proteome</keyword>
<gene>
    <name evidence="1" type="ORF">RPERSI_LOCUS22654</name>
</gene>
<protein>
    <submittedName>
        <fullName evidence="1">16136_t:CDS:1</fullName>
    </submittedName>
</protein>